<keyword evidence="1" id="KW-0808">Transferase</keyword>
<organism evidence="1 2">
    <name type="scientific">Leptolyngbya foveolarum</name>
    <dbReference type="NCBI Taxonomy" id="47253"/>
    <lineage>
        <taxon>Bacteria</taxon>
        <taxon>Bacillati</taxon>
        <taxon>Cyanobacteriota</taxon>
        <taxon>Cyanophyceae</taxon>
        <taxon>Leptolyngbyales</taxon>
        <taxon>Leptolyngbyaceae</taxon>
        <taxon>Leptolyngbya group</taxon>
        <taxon>Leptolyngbya</taxon>
    </lineage>
</organism>
<proteinExistence type="predicted"/>
<reference evidence="2" key="1">
    <citation type="submission" date="2018-04" db="EMBL/GenBank/DDBJ databases">
        <authorList>
            <person name="Cornet L."/>
        </authorList>
    </citation>
    <scope>NUCLEOTIDE SEQUENCE [LARGE SCALE GENOMIC DNA]</scope>
</reference>
<reference evidence="1 2" key="2">
    <citation type="submission" date="2018-06" db="EMBL/GenBank/DDBJ databases">
        <title>Metagenomic assembly of (sub)arctic Cyanobacteria and their associated microbiome from non-axenic cultures.</title>
        <authorList>
            <person name="Baurain D."/>
        </authorList>
    </citation>
    <scope>NUCLEOTIDE SEQUENCE [LARGE SCALE GENOMIC DNA]</scope>
    <source>
        <strain evidence="1">ULC129bin1</strain>
    </source>
</reference>
<evidence type="ECO:0000313" key="1">
    <source>
        <dbReference type="EMBL" id="PZO22540.1"/>
    </source>
</evidence>
<name>A0A2W4UTA4_9CYAN</name>
<protein>
    <submittedName>
        <fullName evidence="1">Nicotinate phosphoribosyltransferase</fullName>
    </submittedName>
</protein>
<keyword evidence="1" id="KW-0328">Glycosyltransferase</keyword>
<evidence type="ECO:0000313" key="2">
    <source>
        <dbReference type="Proteomes" id="UP000249354"/>
    </source>
</evidence>
<dbReference type="AlphaFoldDB" id="A0A2W4UTA4"/>
<accession>A0A2W4UTA4</accession>
<comment type="caution">
    <text evidence="1">The sequence shown here is derived from an EMBL/GenBank/DDBJ whole genome shotgun (WGS) entry which is preliminary data.</text>
</comment>
<dbReference type="GO" id="GO:0016757">
    <property type="term" value="F:glycosyltransferase activity"/>
    <property type="evidence" value="ECO:0007669"/>
    <property type="project" value="UniProtKB-KW"/>
</dbReference>
<dbReference type="Proteomes" id="UP000249354">
    <property type="component" value="Unassembled WGS sequence"/>
</dbReference>
<gene>
    <name evidence="1" type="ORF">DCF25_02615</name>
</gene>
<sequence length="51" mass="5977">MTLLQKINIAFVYIAEAAYRIFSPHDDAYPATGVQPYSGMPYNKRMHRWNE</sequence>
<dbReference type="EMBL" id="QBMC01000009">
    <property type="protein sequence ID" value="PZO22540.1"/>
    <property type="molecule type" value="Genomic_DNA"/>
</dbReference>